<proteinExistence type="predicted"/>
<gene>
    <name evidence="3" type="ORF">E5222_09880</name>
</gene>
<feature type="region of interest" description="Disordered" evidence="1">
    <location>
        <begin position="370"/>
        <end position="397"/>
    </location>
</feature>
<evidence type="ECO:0000256" key="1">
    <source>
        <dbReference type="SAM" id="MobiDB-lite"/>
    </source>
</evidence>
<dbReference type="RefSeq" id="WP_136693586.1">
    <property type="nucleotide sequence ID" value="NZ_SSHH01000002.1"/>
</dbReference>
<keyword evidence="4" id="KW-1185">Reference proteome</keyword>
<organism evidence="3 4">
    <name type="scientific">Alteraurantiacibacter aquimixticola</name>
    <dbReference type="NCBI Taxonomy" id="2489173"/>
    <lineage>
        <taxon>Bacteria</taxon>
        <taxon>Pseudomonadati</taxon>
        <taxon>Pseudomonadota</taxon>
        <taxon>Alphaproteobacteria</taxon>
        <taxon>Sphingomonadales</taxon>
        <taxon>Erythrobacteraceae</taxon>
        <taxon>Alteraurantiacibacter</taxon>
    </lineage>
</organism>
<feature type="compositionally biased region" description="Acidic residues" evidence="1">
    <location>
        <begin position="376"/>
        <end position="388"/>
    </location>
</feature>
<accession>A0A4T3F6T1</accession>
<evidence type="ECO:0000313" key="3">
    <source>
        <dbReference type="EMBL" id="TIX50566.1"/>
    </source>
</evidence>
<dbReference type="EMBL" id="SSHH01000002">
    <property type="protein sequence ID" value="TIX50566.1"/>
    <property type="molecule type" value="Genomic_DNA"/>
</dbReference>
<feature type="chain" id="PRO_5020521424" description="DUF946 domain-containing protein" evidence="2">
    <location>
        <begin position="28"/>
        <end position="411"/>
    </location>
</feature>
<evidence type="ECO:0008006" key="5">
    <source>
        <dbReference type="Google" id="ProtNLM"/>
    </source>
</evidence>
<dbReference type="OrthoDB" id="564777at2"/>
<evidence type="ECO:0000256" key="2">
    <source>
        <dbReference type="SAM" id="SignalP"/>
    </source>
</evidence>
<protein>
    <recommendedName>
        <fullName evidence="5">DUF946 domain-containing protein</fullName>
    </recommendedName>
</protein>
<sequence>MGSKYRIVARVSLASIAAVLAIAPAVSQQSDPPIARYTMDAGTLSGMAAMAGGRGGGIGGIMSMMNGGGGSVAHELVLRLGSSRTPAGGDPDADHFMPQGARLGTSVPLTYRRTQGREGSAPQGELPRGRLLLFWGCGEHAPAGQPVILDFSRLARGEIPPDLYAQGLNLPSDWTVRPDNSTTYGDWPNSEDAQVVQGNASLLGQHRVASNYAPEISFNLAQDFMPALQPTGSDLASGAVAMRWNSIDVATGYYAWAVGAGGNERDMVWWTSASTQQFGGPFADWVSPASARRYIEAGTVMPPTQTSCTIPAEVREAAGEGMMSSLYAFGPEVDFAYPPRPEDSRTPWRPEWIARVRYRSMAMVIPGMEMPGMDGSDFDSADSSEPDEPAGLPRCRGGLRGIAERAAGLCS</sequence>
<dbReference type="AlphaFoldDB" id="A0A4T3F6T1"/>
<comment type="caution">
    <text evidence="3">The sequence shown here is derived from an EMBL/GenBank/DDBJ whole genome shotgun (WGS) entry which is preliminary data.</text>
</comment>
<feature type="signal peptide" evidence="2">
    <location>
        <begin position="1"/>
        <end position="27"/>
    </location>
</feature>
<name>A0A4T3F6T1_9SPHN</name>
<reference evidence="3 4" key="1">
    <citation type="submission" date="2019-04" db="EMBL/GenBank/DDBJ databases">
        <title>Altererythrobacter aquimixticola sp. nov., isolated from sediment of junction between the ocean and a freshwater spring.</title>
        <authorList>
            <person name="Yoon J.-H."/>
        </authorList>
    </citation>
    <scope>NUCLEOTIDE SEQUENCE [LARGE SCALE GENOMIC DNA]</scope>
    <source>
        <strain evidence="3 4">SSKS-13</strain>
    </source>
</reference>
<evidence type="ECO:0000313" key="4">
    <source>
        <dbReference type="Proteomes" id="UP000309389"/>
    </source>
</evidence>
<keyword evidence="2" id="KW-0732">Signal</keyword>
<dbReference type="Proteomes" id="UP000309389">
    <property type="component" value="Unassembled WGS sequence"/>
</dbReference>